<gene>
    <name evidence="4" type="ORF">AB1300_09310</name>
</gene>
<evidence type="ECO:0000259" key="3">
    <source>
        <dbReference type="Pfam" id="PF02397"/>
    </source>
</evidence>
<dbReference type="RefSeq" id="WP_368636219.1">
    <property type="nucleotide sequence ID" value="NZ_JBFRHK010000004.1"/>
</dbReference>
<dbReference type="EMBL" id="JBFRHK010000004">
    <property type="protein sequence ID" value="MEX3745332.1"/>
    <property type="molecule type" value="Genomic_DNA"/>
</dbReference>
<evidence type="ECO:0000313" key="5">
    <source>
        <dbReference type="Proteomes" id="UP001558534"/>
    </source>
</evidence>
<keyword evidence="2" id="KW-0472">Membrane</keyword>
<keyword evidence="4" id="KW-0808">Transferase</keyword>
<protein>
    <submittedName>
        <fullName evidence="4">Sugar transferase</fullName>
    </submittedName>
</protein>
<name>A0ABV3VWP4_9BACI</name>
<proteinExistence type="inferred from homology"/>
<evidence type="ECO:0000256" key="2">
    <source>
        <dbReference type="SAM" id="Phobius"/>
    </source>
</evidence>
<dbReference type="Proteomes" id="UP001558534">
    <property type="component" value="Unassembled WGS sequence"/>
</dbReference>
<evidence type="ECO:0000313" key="4">
    <source>
        <dbReference type="EMBL" id="MEX3745332.1"/>
    </source>
</evidence>
<organism evidence="4 5">
    <name type="scientific">Lysinibacillus xylanilyticus</name>
    <dbReference type="NCBI Taxonomy" id="582475"/>
    <lineage>
        <taxon>Bacteria</taxon>
        <taxon>Bacillati</taxon>
        <taxon>Bacillota</taxon>
        <taxon>Bacilli</taxon>
        <taxon>Bacillales</taxon>
        <taxon>Bacillaceae</taxon>
        <taxon>Lysinibacillus</taxon>
    </lineage>
</organism>
<comment type="similarity">
    <text evidence="1">Belongs to the bacterial sugar transferase family.</text>
</comment>
<sequence length="187" mass="21425">MKRLLDIILSFIAIIIFTVPMVIVSIVIKVTSKGPILFKQQRVGKNGIYFEIYKFRSMYTETPNVSTEALGDPTSYITPVGKFIRKTSIDELPQLFNIIKGEMSIVGPRPALYNQYELIEMRNSVNVNSVRPGLTGYAQVMGRDFISDKEKVDYDKYYVDNKSIVLDIKIIWMTFFSVLKTEGVKMK</sequence>
<accession>A0ABV3VWP4</accession>
<feature type="domain" description="Bacterial sugar transferase" evidence="3">
    <location>
        <begin position="2"/>
        <end position="180"/>
    </location>
</feature>
<dbReference type="GO" id="GO:0016740">
    <property type="term" value="F:transferase activity"/>
    <property type="evidence" value="ECO:0007669"/>
    <property type="project" value="UniProtKB-KW"/>
</dbReference>
<feature type="transmembrane region" description="Helical" evidence="2">
    <location>
        <begin position="7"/>
        <end position="28"/>
    </location>
</feature>
<reference evidence="4 5" key="1">
    <citation type="submission" date="2024-07" db="EMBL/GenBank/DDBJ databases">
        <title>Characterization of a bacterium isolated from hydrolysated instant sea cucumber by whole-genome sequencing and metabolomics.</title>
        <authorList>
            <person name="Luo X."/>
            <person name="Zhang Z."/>
            <person name="Zheng Z."/>
            <person name="Zhang W."/>
            <person name="Ming T."/>
            <person name="Jiao L."/>
            <person name="Su X."/>
            <person name="Kong F."/>
            <person name="Xu J."/>
        </authorList>
    </citation>
    <scope>NUCLEOTIDE SEQUENCE [LARGE SCALE GENOMIC DNA]</scope>
    <source>
        <strain evidence="4 5">XL-2024</strain>
    </source>
</reference>
<keyword evidence="5" id="KW-1185">Reference proteome</keyword>
<dbReference type="InterPro" id="IPR003362">
    <property type="entry name" value="Bact_transf"/>
</dbReference>
<dbReference type="Pfam" id="PF02397">
    <property type="entry name" value="Bac_transf"/>
    <property type="match status" value="1"/>
</dbReference>
<dbReference type="PANTHER" id="PTHR30576">
    <property type="entry name" value="COLANIC BIOSYNTHESIS UDP-GLUCOSE LIPID CARRIER TRANSFERASE"/>
    <property type="match status" value="1"/>
</dbReference>
<comment type="caution">
    <text evidence="4">The sequence shown here is derived from an EMBL/GenBank/DDBJ whole genome shotgun (WGS) entry which is preliminary data.</text>
</comment>
<evidence type="ECO:0000256" key="1">
    <source>
        <dbReference type="ARBA" id="ARBA00006464"/>
    </source>
</evidence>
<keyword evidence="2" id="KW-1133">Transmembrane helix</keyword>
<dbReference type="PANTHER" id="PTHR30576:SF10">
    <property type="entry name" value="SLL5057 PROTEIN"/>
    <property type="match status" value="1"/>
</dbReference>
<keyword evidence="2" id="KW-0812">Transmembrane</keyword>